<evidence type="ECO:0000256" key="12">
    <source>
        <dbReference type="ARBA" id="ARBA00023239"/>
    </source>
</evidence>
<dbReference type="PROSITE" id="PS51066">
    <property type="entry name" value="ZF_FPG_2"/>
    <property type="match status" value="1"/>
</dbReference>
<evidence type="ECO:0000256" key="13">
    <source>
        <dbReference type="ARBA" id="ARBA00023268"/>
    </source>
</evidence>
<evidence type="ECO:0000256" key="3">
    <source>
        <dbReference type="ARBA" id="ARBA00009409"/>
    </source>
</evidence>
<evidence type="ECO:0000256" key="2">
    <source>
        <dbReference type="ARBA" id="ARBA00001947"/>
    </source>
</evidence>
<keyword evidence="6" id="KW-0227">DNA damage</keyword>
<comment type="subunit">
    <text evidence="4">Monomer.</text>
</comment>
<dbReference type="AlphaFoldDB" id="A0A3B0VPD9"/>
<dbReference type="PROSITE" id="PS01242">
    <property type="entry name" value="ZF_FPG_1"/>
    <property type="match status" value="1"/>
</dbReference>
<comment type="catalytic activity">
    <reaction evidence="1">
        <text>Hydrolysis of DNA containing ring-opened 7-methylguanine residues, releasing 2,6-diamino-4-hydroxy-5-(N-methyl)formamidopyrimidine.</text>
        <dbReference type="EC" id="3.2.2.23"/>
    </reaction>
</comment>
<dbReference type="InterPro" id="IPR012319">
    <property type="entry name" value="FPG_cat"/>
</dbReference>
<dbReference type="GO" id="GO:0006284">
    <property type="term" value="P:base-excision repair"/>
    <property type="evidence" value="ECO:0007669"/>
    <property type="project" value="InterPro"/>
</dbReference>
<comment type="cofactor">
    <cofactor evidence="2">
        <name>Zn(2+)</name>
        <dbReference type="ChEBI" id="CHEBI:29105"/>
    </cofactor>
</comment>
<keyword evidence="10" id="KW-0238">DNA-binding</keyword>
<dbReference type="GO" id="GO:0003684">
    <property type="term" value="F:damaged DNA binding"/>
    <property type="evidence" value="ECO:0007669"/>
    <property type="project" value="InterPro"/>
</dbReference>
<keyword evidence="5" id="KW-0479">Metal-binding</keyword>
<dbReference type="PANTHER" id="PTHR22993">
    <property type="entry name" value="FORMAMIDOPYRIMIDINE-DNA GLYCOSYLASE"/>
    <property type="match status" value="1"/>
</dbReference>
<feature type="domain" description="FPG-type" evidence="16">
    <location>
        <begin position="184"/>
        <end position="218"/>
    </location>
</feature>
<evidence type="ECO:0000259" key="16">
    <source>
        <dbReference type="PROSITE" id="PS51066"/>
    </source>
</evidence>
<dbReference type="InterPro" id="IPR020629">
    <property type="entry name" value="FPG_Glyclase"/>
</dbReference>
<keyword evidence="14 18" id="KW-0326">Glycosidase</keyword>
<dbReference type="GO" id="GO:0034039">
    <property type="term" value="F:8-oxo-7,8-dihydroguanine DNA N-glycosylase activity"/>
    <property type="evidence" value="ECO:0007669"/>
    <property type="project" value="TreeGrafter"/>
</dbReference>
<dbReference type="Gene3D" id="1.10.8.50">
    <property type="match status" value="1"/>
</dbReference>
<dbReference type="SMART" id="SM00898">
    <property type="entry name" value="Fapy_DNA_glyco"/>
    <property type="match status" value="1"/>
</dbReference>
<dbReference type="InterPro" id="IPR015886">
    <property type="entry name" value="H2TH_FPG"/>
</dbReference>
<dbReference type="SUPFAM" id="SSF81624">
    <property type="entry name" value="N-terminal domain of MutM-like DNA repair proteins"/>
    <property type="match status" value="1"/>
</dbReference>
<keyword evidence="12" id="KW-0456">Lyase</keyword>
<proteinExistence type="inferred from homology"/>
<dbReference type="GO" id="GO:0008270">
    <property type="term" value="F:zinc ion binding"/>
    <property type="evidence" value="ECO:0007669"/>
    <property type="project" value="UniProtKB-KW"/>
</dbReference>
<evidence type="ECO:0000256" key="15">
    <source>
        <dbReference type="ARBA" id="ARBA00044632"/>
    </source>
</evidence>
<dbReference type="SUPFAM" id="SSF46946">
    <property type="entry name" value="S13-like H2TH domain"/>
    <property type="match status" value="1"/>
</dbReference>
<protein>
    <submittedName>
        <fullName evidence="18">Formamidopyrimidine-DNA glycosylase</fullName>
        <ecNumber evidence="18">3.2.2.23</ecNumber>
    </submittedName>
</protein>
<dbReference type="PROSITE" id="PS51068">
    <property type="entry name" value="FPG_CAT"/>
    <property type="match status" value="1"/>
</dbReference>
<feature type="domain" description="Formamidopyrimidine-DNA glycosylase catalytic" evidence="17">
    <location>
        <begin position="1"/>
        <end position="57"/>
    </location>
</feature>
<dbReference type="InterPro" id="IPR000214">
    <property type="entry name" value="Znf_DNA_glyclase/AP_lyase"/>
</dbReference>
<dbReference type="EC" id="3.2.2.23" evidence="18"/>
<name>A0A3B0VPD9_9ZZZZ</name>
<comment type="similarity">
    <text evidence="3">Belongs to the FPG family.</text>
</comment>
<evidence type="ECO:0000256" key="8">
    <source>
        <dbReference type="ARBA" id="ARBA00022801"/>
    </source>
</evidence>
<dbReference type="SMART" id="SM01232">
    <property type="entry name" value="H2TH"/>
    <property type="match status" value="1"/>
</dbReference>
<dbReference type="InterPro" id="IPR010979">
    <property type="entry name" value="Ribosomal_uS13-like_H2TH"/>
</dbReference>
<evidence type="ECO:0000256" key="10">
    <source>
        <dbReference type="ARBA" id="ARBA00023125"/>
    </source>
</evidence>
<dbReference type="EMBL" id="UOFB01000087">
    <property type="protein sequence ID" value="VAW45498.1"/>
    <property type="molecule type" value="Genomic_DNA"/>
</dbReference>
<dbReference type="NCBIfam" id="NF002211">
    <property type="entry name" value="PRK01103.1"/>
    <property type="match status" value="1"/>
</dbReference>
<gene>
    <name evidence="18" type="ORF">MNBD_GAMMA04-1855</name>
</gene>
<dbReference type="FunFam" id="1.10.8.50:FF:000003">
    <property type="entry name" value="Formamidopyrimidine-DNA glycosylase"/>
    <property type="match status" value="1"/>
</dbReference>
<dbReference type="GO" id="GO:0140078">
    <property type="term" value="F:class I DNA-(apurinic or apyrimidinic site) endonuclease activity"/>
    <property type="evidence" value="ECO:0007669"/>
    <property type="project" value="UniProtKB-EC"/>
</dbReference>
<reference evidence="18" key="1">
    <citation type="submission" date="2018-06" db="EMBL/GenBank/DDBJ databases">
        <authorList>
            <person name="Zhirakovskaya E."/>
        </authorList>
    </citation>
    <scope>NUCLEOTIDE SEQUENCE</scope>
</reference>
<dbReference type="Gene3D" id="3.20.190.10">
    <property type="entry name" value="MutM-like, N-terminal"/>
    <property type="match status" value="1"/>
</dbReference>
<dbReference type="Pfam" id="PF01149">
    <property type="entry name" value="Fapy_DNA_glyco"/>
    <property type="match status" value="1"/>
</dbReference>
<sequence length="219" mass="24531">GKYILLGTEKGVLMIHLGMSGNLRILPVNTECIKHDHIDIKLSNQRVLRLNDPRRFGSVLWHDIKQGAIENHKLLCKLAPEPFENSFNGDYLYQKIQHKNIAIKKLIMNNQIVVGAGNIYANEALFNSKIHPSTSGKNLTKSKCQVLVDNIQKVLSDSIEQGGTTLKDFLKPNGKPGYFAQTLNVYGRKNQPCPICSTPIEKIIISQRASFYCPSCQSL</sequence>
<evidence type="ECO:0000313" key="18">
    <source>
        <dbReference type="EMBL" id="VAW45498.1"/>
    </source>
</evidence>
<accession>A0A3B0VPD9</accession>
<evidence type="ECO:0000256" key="6">
    <source>
        <dbReference type="ARBA" id="ARBA00022763"/>
    </source>
</evidence>
<dbReference type="InterPro" id="IPR010663">
    <property type="entry name" value="Znf_FPG/IleRS"/>
</dbReference>
<dbReference type="InterPro" id="IPR015887">
    <property type="entry name" value="DNA_glyclase_Znf_dom_DNA_BS"/>
</dbReference>
<dbReference type="Pfam" id="PF06827">
    <property type="entry name" value="zf-FPG_IleRS"/>
    <property type="match status" value="1"/>
</dbReference>
<evidence type="ECO:0000256" key="5">
    <source>
        <dbReference type="ARBA" id="ARBA00022723"/>
    </source>
</evidence>
<keyword evidence="13" id="KW-0511">Multifunctional enzyme</keyword>
<keyword evidence="9" id="KW-0862">Zinc</keyword>
<evidence type="ECO:0000256" key="4">
    <source>
        <dbReference type="ARBA" id="ARBA00011245"/>
    </source>
</evidence>
<dbReference type="Pfam" id="PF06831">
    <property type="entry name" value="H2TH"/>
    <property type="match status" value="1"/>
</dbReference>
<evidence type="ECO:0000256" key="14">
    <source>
        <dbReference type="ARBA" id="ARBA00023295"/>
    </source>
</evidence>
<organism evidence="18">
    <name type="scientific">hydrothermal vent metagenome</name>
    <dbReference type="NCBI Taxonomy" id="652676"/>
    <lineage>
        <taxon>unclassified sequences</taxon>
        <taxon>metagenomes</taxon>
        <taxon>ecological metagenomes</taxon>
    </lineage>
</organism>
<dbReference type="PANTHER" id="PTHR22993:SF9">
    <property type="entry name" value="FORMAMIDOPYRIMIDINE-DNA GLYCOSYLASE"/>
    <property type="match status" value="1"/>
</dbReference>
<evidence type="ECO:0000256" key="7">
    <source>
        <dbReference type="ARBA" id="ARBA00022771"/>
    </source>
</evidence>
<keyword evidence="7" id="KW-0863">Zinc-finger</keyword>
<evidence type="ECO:0000256" key="1">
    <source>
        <dbReference type="ARBA" id="ARBA00001668"/>
    </source>
</evidence>
<keyword evidence="11" id="KW-0234">DNA repair</keyword>
<dbReference type="InterPro" id="IPR035937">
    <property type="entry name" value="FPG_N"/>
</dbReference>
<dbReference type="SUPFAM" id="SSF57716">
    <property type="entry name" value="Glucocorticoid receptor-like (DNA-binding domain)"/>
    <property type="match status" value="1"/>
</dbReference>
<evidence type="ECO:0000256" key="9">
    <source>
        <dbReference type="ARBA" id="ARBA00022833"/>
    </source>
</evidence>
<evidence type="ECO:0000259" key="17">
    <source>
        <dbReference type="PROSITE" id="PS51068"/>
    </source>
</evidence>
<dbReference type="NCBIfam" id="TIGR00577">
    <property type="entry name" value="fpg"/>
    <property type="match status" value="1"/>
</dbReference>
<feature type="non-terminal residue" evidence="18">
    <location>
        <position position="1"/>
    </location>
</feature>
<comment type="catalytic activity">
    <reaction evidence="15">
        <text>2'-deoxyribonucleotide-(2'-deoxyribose 5'-phosphate)-2'-deoxyribonucleotide-DNA = a 3'-end 2'-deoxyribonucleotide-(2,3-dehydro-2,3-deoxyribose 5'-phosphate)-DNA + a 5'-end 5'-phospho-2'-deoxyribonucleoside-DNA + H(+)</text>
        <dbReference type="Rhea" id="RHEA:66592"/>
        <dbReference type="Rhea" id="RHEA-COMP:13180"/>
        <dbReference type="Rhea" id="RHEA-COMP:16897"/>
        <dbReference type="Rhea" id="RHEA-COMP:17067"/>
        <dbReference type="ChEBI" id="CHEBI:15378"/>
        <dbReference type="ChEBI" id="CHEBI:136412"/>
        <dbReference type="ChEBI" id="CHEBI:157695"/>
        <dbReference type="ChEBI" id="CHEBI:167181"/>
        <dbReference type="EC" id="4.2.99.18"/>
    </reaction>
</comment>
<keyword evidence="8 18" id="KW-0378">Hydrolase</keyword>
<evidence type="ECO:0000256" key="11">
    <source>
        <dbReference type="ARBA" id="ARBA00023204"/>
    </source>
</evidence>